<proteinExistence type="predicted"/>
<accession>A0A1L9MR98</accession>
<dbReference type="Proteomes" id="UP000184304">
    <property type="component" value="Unassembled WGS sequence"/>
</dbReference>
<sequence>MHRRWNHPLRLRRMEQDRASQGLKRRSAIAPCLLGKSKDAIMAEKTGDWTFPRWELSPAAGS</sequence>
<organism evidence="1 2">
    <name type="scientific">Aspergillus tubingensis (strain CBS 134.48)</name>
    <dbReference type="NCBI Taxonomy" id="767770"/>
    <lineage>
        <taxon>Eukaryota</taxon>
        <taxon>Fungi</taxon>
        <taxon>Dikarya</taxon>
        <taxon>Ascomycota</taxon>
        <taxon>Pezizomycotina</taxon>
        <taxon>Eurotiomycetes</taxon>
        <taxon>Eurotiomycetidae</taxon>
        <taxon>Eurotiales</taxon>
        <taxon>Aspergillaceae</taxon>
        <taxon>Aspergillus</taxon>
        <taxon>Aspergillus subgen. Circumdati</taxon>
    </lineage>
</organism>
<dbReference type="VEuPathDB" id="FungiDB:ASPTUDRAFT_59566"/>
<protein>
    <submittedName>
        <fullName evidence="1">Uncharacterized protein</fullName>
    </submittedName>
</protein>
<name>A0A1L9MR98_ASPTC</name>
<evidence type="ECO:0000313" key="2">
    <source>
        <dbReference type="Proteomes" id="UP000184304"/>
    </source>
</evidence>
<dbReference type="AlphaFoldDB" id="A0A1L9MR98"/>
<reference evidence="2" key="1">
    <citation type="journal article" date="2017" name="Genome Biol.">
        <title>Comparative genomics reveals high biological diversity and specific adaptations in the industrially and medically important fungal genus Aspergillus.</title>
        <authorList>
            <person name="de Vries R.P."/>
            <person name="Riley R."/>
            <person name="Wiebenga A."/>
            <person name="Aguilar-Osorio G."/>
            <person name="Amillis S."/>
            <person name="Uchima C.A."/>
            <person name="Anderluh G."/>
            <person name="Asadollahi M."/>
            <person name="Askin M."/>
            <person name="Barry K."/>
            <person name="Battaglia E."/>
            <person name="Bayram O."/>
            <person name="Benocci T."/>
            <person name="Braus-Stromeyer S.A."/>
            <person name="Caldana C."/>
            <person name="Canovas D."/>
            <person name="Cerqueira G.C."/>
            <person name="Chen F."/>
            <person name="Chen W."/>
            <person name="Choi C."/>
            <person name="Clum A."/>
            <person name="Dos Santos R.A."/>
            <person name="Damasio A.R."/>
            <person name="Diallinas G."/>
            <person name="Emri T."/>
            <person name="Fekete E."/>
            <person name="Flipphi M."/>
            <person name="Freyberg S."/>
            <person name="Gallo A."/>
            <person name="Gournas C."/>
            <person name="Habgood R."/>
            <person name="Hainaut M."/>
            <person name="Harispe M.L."/>
            <person name="Henrissat B."/>
            <person name="Hilden K.S."/>
            <person name="Hope R."/>
            <person name="Hossain A."/>
            <person name="Karabika E."/>
            <person name="Karaffa L."/>
            <person name="Karanyi Z."/>
            <person name="Krasevec N."/>
            <person name="Kuo A."/>
            <person name="Kusch H."/>
            <person name="LaButti K."/>
            <person name="Lagendijk E.L."/>
            <person name="Lapidus A."/>
            <person name="Levasseur A."/>
            <person name="Lindquist E."/>
            <person name="Lipzen A."/>
            <person name="Logrieco A.F."/>
            <person name="MacCabe A."/>
            <person name="Maekelae M.R."/>
            <person name="Malavazi I."/>
            <person name="Melin P."/>
            <person name="Meyer V."/>
            <person name="Mielnichuk N."/>
            <person name="Miskei M."/>
            <person name="Molnar A.P."/>
            <person name="Mule G."/>
            <person name="Ngan C.Y."/>
            <person name="Orejas M."/>
            <person name="Orosz E."/>
            <person name="Ouedraogo J.P."/>
            <person name="Overkamp K.M."/>
            <person name="Park H.-S."/>
            <person name="Perrone G."/>
            <person name="Piumi F."/>
            <person name="Punt P.J."/>
            <person name="Ram A.F."/>
            <person name="Ramon A."/>
            <person name="Rauscher S."/>
            <person name="Record E."/>
            <person name="Riano-Pachon D.M."/>
            <person name="Robert V."/>
            <person name="Roehrig J."/>
            <person name="Ruller R."/>
            <person name="Salamov A."/>
            <person name="Salih N.S."/>
            <person name="Samson R.A."/>
            <person name="Sandor E."/>
            <person name="Sanguinetti M."/>
            <person name="Schuetze T."/>
            <person name="Sepcic K."/>
            <person name="Shelest E."/>
            <person name="Sherlock G."/>
            <person name="Sophianopoulou V."/>
            <person name="Squina F.M."/>
            <person name="Sun H."/>
            <person name="Susca A."/>
            <person name="Todd R.B."/>
            <person name="Tsang A."/>
            <person name="Unkles S.E."/>
            <person name="van de Wiele N."/>
            <person name="van Rossen-Uffink D."/>
            <person name="Oliveira J.V."/>
            <person name="Vesth T.C."/>
            <person name="Visser J."/>
            <person name="Yu J.-H."/>
            <person name="Zhou M."/>
            <person name="Andersen M.R."/>
            <person name="Archer D.B."/>
            <person name="Baker S.E."/>
            <person name="Benoit I."/>
            <person name="Brakhage A.A."/>
            <person name="Braus G.H."/>
            <person name="Fischer R."/>
            <person name="Frisvad J.C."/>
            <person name="Goldman G.H."/>
            <person name="Houbraken J."/>
            <person name="Oakley B."/>
            <person name="Pocsi I."/>
            <person name="Scazzocchio C."/>
            <person name="Seiboth B."/>
            <person name="vanKuyk P.A."/>
            <person name="Wortman J."/>
            <person name="Dyer P.S."/>
            <person name="Grigoriev I.V."/>
        </authorList>
    </citation>
    <scope>NUCLEOTIDE SEQUENCE [LARGE SCALE GENOMIC DNA]</scope>
    <source>
        <strain evidence="2">CBS 134.48</strain>
    </source>
</reference>
<gene>
    <name evidence="1" type="ORF">ASPTUDRAFT_59566</name>
</gene>
<dbReference type="EMBL" id="KV878208">
    <property type="protein sequence ID" value="OJI79487.1"/>
    <property type="molecule type" value="Genomic_DNA"/>
</dbReference>
<evidence type="ECO:0000313" key="1">
    <source>
        <dbReference type="EMBL" id="OJI79487.1"/>
    </source>
</evidence>
<keyword evidence="2" id="KW-1185">Reference proteome</keyword>